<feature type="region of interest" description="Disordered" evidence="1">
    <location>
        <begin position="387"/>
        <end position="500"/>
    </location>
</feature>
<feature type="compositionally biased region" description="Polar residues" evidence="1">
    <location>
        <begin position="830"/>
        <end position="839"/>
    </location>
</feature>
<dbReference type="EMBL" id="MU167302">
    <property type="protein sequence ID" value="KAG0144108.1"/>
    <property type="molecule type" value="Genomic_DNA"/>
</dbReference>
<feature type="compositionally biased region" description="Low complexity" evidence="1">
    <location>
        <begin position="689"/>
        <end position="703"/>
    </location>
</feature>
<keyword evidence="2" id="KW-0812">Transmembrane</keyword>
<evidence type="ECO:0000256" key="1">
    <source>
        <dbReference type="SAM" id="MobiDB-lite"/>
    </source>
</evidence>
<keyword evidence="2" id="KW-1133">Transmembrane helix</keyword>
<evidence type="ECO:0000313" key="3">
    <source>
        <dbReference type="EMBL" id="KAG0144108.1"/>
    </source>
</evidence>
<proteinExistence type="predicted"/>
<gene>
    <name evidence="3" type="ORF">CROQUDRAFT_660369</name>
</gene>
<feature type="transmembrane region" description="Helical" evidence="2">
    <location>
        <begin position="155"/>
        <end position="181"/>
    </location>
</feature>
<feature type="region of interest" description="Disordered" evidence="1">
    <location>
        <begin position="681"/>
        <end position="708"/>
    </location>
</feature>
<feature type="region of interest" description="Disordered" evidence="1">
    <location>
        <begin position="526"/>
        <end position="571"/>
    </location>
</feature>
<feature type="region of interest" description="Disordered" evidence="1">
    <location>
        <begin position="784"/>
        <end position="839"/>
    </location>
</feature>
<keyword evidence="2" id="KW-0472">Membrane</keyword>
<feature type="region of interest" description="Disordered" evidence="1">
    <location>
        <begin position="726"/>
        <end position="771"/>
    </location>
</feature>
<evidence type="ECO:0000256" key="2">
    <source>
        <dbReference type="SAM" id="Phobius"/>
    </source>
</evidence>
<feature type="compositionally biased region" description="Polar residues" evidence="1">
    <location>
        <begin position="453"/>
        <end position="476"/>
    </location>
</feature>
<sequence length="839" mass="92088">MSATQPLPDWLKPVTLTYQNSDHITTGLVELPIPYTGPSIPLSWPYTAIDGQGHLTQPPLPVPTQLVHFYDGSGPFTVLDGTIITDLATFPTPTPVLNLQPVQSTQVALPTHLSLKPALDTPILISTVYVPSPSQPTTNSFITTNNNQDSSHNSLSAILAGFITLLILFVLVVLSLLFFLIRRQRKRRQRSPIHLDSPRPYDFDSNLLPQHRHGNQTHRQQLDLLRDQHQWNLNEPLRSKEYVGEKSATKPAQPSTEARLGVWKRLRHELRSLILHFSLNPSPARSKHAPDHDVEAYGPSRVFRNPYHDPSVSTETFTRVSRWWAAVRTPASSFLRAPSSFRTLSGEESDLVESEKPFAFGKTSLVSRHVQSGSGLPVSCSPPDYGCRGARAEQDLGSRSSSRPSKSIKSSRSSRRKRLPDHPPLLEATSEDDEDDRADSPLEHLPHLSLSPFRSTSTPVPLQPALNTSPLLSTGSKRVRRKKSTLPNRTPGSSPYSISYNSSVATPIQHSPGRILVLKRRSDIATKAPPPLPFPSPSSLLTPGHSSSRGADTGQGNESSPTLRFPLPPRPTSGAEFVEVTDFRSPIVNQSVSTTTEDEEIVYRNINKSGPRRSSISNLGGVSELGVFEDRDGSYVSEDLFYVRPKLARFKDGHLIEAGHEEVGAGSATVATGTVIEAQQDEGQHEFPSTNNRSTNSSDSATNPESSTISHVLSLIRRSVSLPVSTNRVGELSKSGISPLDRLAGEESDSEPEDERSRLLNRPRSSRYSRATLGQRLEVNSLRGSLANLSGSGGTNKSNKSKKVDDDHNSVIQTMKKRGQEEEEEEAGKNQGTSLSKFE</sequence>
<evidence type="ECO:0000313" key="4">
    <source>
        <dbReference type="Proteomes" id="UP000886653"/>
    </source>
</evidence>
<organism evidence="3 4">
    <name type="scientific">Cronartium quercuum f. sp. fusiforme G11</name>
    <dbReference type="NCBI Taxonomy" id="708437"/>
    <lineage>
        <taxon>Eukaryota</taxon>
        <taxon>Fungi</taxon>
        <taxon>Dikarya</taxon>
        <taxon>Basidiomycota</taxon>
        <taxon>Pucciniomycotina</taxon>
        <taxon>Pucciniomycetes</taxon>
        <taxon>Pucciniales</taxon>
        <taxon>Coleosporiaceae</taxon>
        <taxon>Cronartium</taxon>
    </lineage>
</organism>
<dbReference type="Proteomes" id="UP000886653">
    <property type="component" value="Unassembled WGS sequence"/>
</dbReference>
<dbReference type="OrthoDB" id="2507098at2759"/>
<feature type="compositionally biased region" description="Polar residues" evidence="1">
    <location>
        <begin position="544"/>
        <end position="558"/>
    </location>
</feature>
<feature type="compositionally biased region" description="Low complexity" evidence="1">
    <location>
        <begin position="398"/>
        <end position="411"/>
    </location>
</feature>
<dbReference type="AlphaFoldDB" id="A0A9P6NHG6"/>
<accession>A0A9P6NHG6</accession>
<reference evidence="3" key="1">
    <citation type="submission" date="2013-11" db="EMBL/GenBank/DDBJ databases">
        <title>Genome sequence of the fusiform rust pathogen reveals effectors for host alternation and coevolution with pine.</title>
        <authorList>
            <consortium name="DOE Joint Genome Institute"/>
            <person name="Smith K."/>
            <person name="Pendleton A."/>
            <person name="Kubisiak T."/>
            <person name="Anderson C."/>
            <person name="Salamov A."/>
            <person name="Aerts A."/>
            <person name="Riley R."/>
            <person name="Clum A."/>
            <person name="Lindquist E."/>
            <person name="Ence D."/>
            <person name="Campbell M."/>
            <person name="Kronenberg Z."/>
            <person name="Feau N."/>
            <person name="Dhillon B."/>
            <person name="Hamelin R."/>
            <person name="Burleigh J."/>
            <person name="Smith J."/>
            <person name="Yandell M."/>
            <person name="Nelson C."/>
            <person name="Grigoriev I."/>
            <person name="Davis J."/>
        </authorList>
    </citation>
    <scope>NUCLEOTIDE SEQUENCE</scope>
    <source>
        <strain evidence="3">G11</strain>
    </source>
</reference>
<protein>
    <submittedName>
        <fullName evidence="3">Uncharacterized protein</fullName>
    </submittedName>
</protein>
<comment type="caution">
    <text evidence="3">The sequence shown here is derived from an EMBL/GenBank/DDBJ whole genome shotgun (WGS) entry which is preliminary data.</text>
</comment>
<name>A0A9P6NHG6_9BASI</name>
<keyword evidence="4" id="KW-1185">Reference proteome</keyword>